<evidence type="ECO:0000313" key="3">
    <source>
        <dbReference type="Proteomes" id="UP000019678"/>
    </source>
</evidence>
<dbReference type="RefSeq" id="WP_044241421.1">
    <property type="nucleotide sequence ID" value="NZ_ASRX01000021.1"/>
</dbReference>
<protein>
    <submittedName>
        <fullName evidence="2">Uncharacterized protein</fullName>
    </submittedName>
</protein>
<name>A0A017TA99_9BACT</name>
<sequence length="921" mass="94250">MLRGAAGKVLDHVHGRGALALLVGGVAIAARFGMPAPPPRTADAVAAMLGGAVGGTVGVDDFVWEERGGFLRDALLGRRVLFLAATTGPEGQRSADLYRATVRLTRSGRPLWLHTVRNLSETPLGDERGLVARGRRAAFVSVTPGVGVQHLTLLDLAGEAPASPTRFGRVLEAVEGFLSAGTWQGVGRTEVAFGAPPPEAVVDLTDTLLLAGLGPERTPMAVELGGHQLNTGGKEAYQPSVQVVARPSRSWVEVVTMAARRLLGPEEAQSVERAAIDVERWLSAPAPEPGLAGQAATAAGGAMSAGGGWPPGPLATVISPALTGEGVWVVADGPFVKGGTGGVGGTGAPEGTPGGVEPWFYATYLRPDLRLPEARVQLLAIDTRRIELRFQAGYDAPRPEAGPRGTGRLPRAGVARAGAQGGAADAAAAGEGASRGIEAGSASRVLGAVALGADGSHGMMVDGRAVVAPRAGLPTVAVDQHGRALVGAWPSEGGASAGIRALFQGDPLPSAVGAGVGAGGGEGARGWDDDVVTERAALCLTAGGYLVHAWGRAVDAPALSRALTVAGCKESLQVGRHPARLGFAWVGEREGAWAAERLSPVMSLVPEQITSSSPGAFAYLVQRDPAPPVQPRRAAWSVDGATQPGPASVPAVHAAEVLNLGARVKLTAFSPDRFELRLRAGAREISPRGAPKLPEALTPEEHARALGAVGFGIGRRRGALGLSIDGKVGLRFRGEGGQLVVHGRRVEILPAGVALPPGAAATELPLVAEGGKLLPSAREIGAMRRRGAACVLEDGTFVVATTTFDSDEATTEALLDLGCGRVVAFDRGARRSSFLHRAGALPAPAPAREEPAEATDPSAPTTPPEPTEPAEPTDAAAAPDAAPVAPPELELPPVLRASYDDTTLFLLEAPMLGRARPFTGW</sequence>
<feature type="region of interest" description="Disordered" evidence="1">
    <location>
        <begin position="840"/>
        <end position="889"/>
    </location>
</feature>
<dbReference type="AlphaFoldDB" id="A0A017TA99"/>
<feature type="region of interest" description="Disordered" evidence="1">
    <location>
        <begin position="395"/>
        <end position="416"/>
    </location>
</feature>
<comment type="caution">
    <text evidence="2">The sequence shown here is derived from an EMBL/GenBank/DDBJ whole genome shotgun (WGS) entry which is preliminary data.</text>
</comment>
<evidence type="ECO:0000256" key="1">
    <source>
        <dbReference type="SAM" id="MobiDB-lite"/>
    </source>
</evidence>
<feature type="compositionally biased region" description="Low complexity" evidence="1">
    <location>
        <begin position="870"/>
        <end position="883"/>
    </location>
</feature>
<feature type="compositionally biased region" description="Pro residues" evidence="1">
    <location>
        <begin position="860"/>
        <end position="869"/>
    </location>
</feature>
<proteinExistence type="predicted"/>
<organism evidence="2 3">
    <name type="scientific">Chondromyces apiculatus DSM 436</name>
    <dbReference type="NCBI Taxonomy" id="1192034"/>
    <lineage>
        <taxon>Bacteria</taxon>
        <taxon>Pseudomonadati</taxon>
        <taxon>Myxococcota</taxon>
        <taxon>Polyangia</taxon>
        <taxon>Polyangiales</taxon>
        <taxon>Polyangiaceae</taxon>
        <taxon>Chondromyces</taxon>
    </lineage>
</organism>
<dbReference type="OrthoDB" id="5487781at2"/>
<evidence type="ECO:0000313" key="2">
    <source>
        <dbReference type="EMBL" id="EYF05755.1"/>
    </source>
</evidence>
<dbReference type="STRING" id="1192034.CAP_3045"/>
<gene>
    <name evidence="2" type="ORF">CAP_3045</name>
</gene>
<keyword evidence="3" id="KW-1185">Reference proteome</keyword>
<dbReference type="EMBL" id="ASRX01000021">
    <property type="protein sequence ID" value="EYF05755.1"/>
    <property type="molecule type" value="Genomic_DNA"/>
</dbReference>
<accession>A0A017TA99</accession>
<dbReference type="Proteomes" id="UP000019678">
    <property type="component" value="Unassembled WGS sequence"/>
</dbReference>
<reference evidence="2 3" key="1">
    <citation type="submission" date="2013-05" db="EMBL/GenBank/DDBJ databases">
        <title>Genome assembly of Chondromyces apiculatus DSM 436.</title>
        <authorList>
            <person name="Sharma G."/>
            <person name="Khatri I."/>
            <person name="Kaur C."/>
            <person name="Mayilraj S."/>
            <person name="Subramanian S."/>
        </authorList>
    </citation>
    <scope>NUCLEOTIDE SEQUENCE [LARGE SCALE GENOMIC DNA]</scope>
    <source>
        <strain evidence="2 3">DSM 436</strain>
    </source>
</reference>